<sequence>MQQQIAQEAENSGNLKKMFYPSALWTTSFQSGDVFSPRNSVVGMFPARLECLYRFALVFVILTECSSNHVGDVTARILLKNWRRKAEEQRARFFNRLPKNVESSYTTPEVIRNRGYPVETHHVTTDDGYILELHRIPPQSSTGPKSVVLLIHGVLESSGTWLVNPSSRSLAILLASQSYDVWLGNYRGNKYARKHTTLNPKKAHFWKFSWDEIGDHDIPAIINYILKETRQSKLSYIGHSLGCGVFFIAMIKHPELNAKIDAMVGLAPLSSFANFTTALFRILAPFGKLFEEIIPLVGSNYLMGTSVPVIAQFAQNYAAGEIFQAYDYGRKGNLMRYGSTKPLEYDLRKVTAPVYVFSGGNDRIVTPKDVDWLLTQLGNLKASTRIGNYNHLDFLWGTDVKEKLYDQVIALLPPP</sequence>
<dbReference type="AlphaFoldDB" id="A0AAD5PZ34"/>
<keyword evidence="9" id="KW-1185">Reference proteome</keyword>
<evidence type="ECO:0000256" key="6">
    <source>
        <dbReference type="ARBA" id="ARBA00023180"/>
    </source>
</evidence>
<evidence type="ECO:0000256" key="5">
    <source>
        <dbReference type="ARBA" id="ARBA00023098"/>
    </source>
</evidence>
<proteinExistence type="inferred from homology"/>
<evidence type="ECO:0000259" key="7">
    <source>
        <dbReference type="Pfam" id="PF04083"/>
    </source>
</evidence>
<evidence type="ECO:0000256" key="2">
    <source>
        <dbReference type="ARBA" id="ARBA00022729"/>
    </source>
</evidence>
<comment type="caution">
    <text evidence="8">The sequence shown here is derived from an EMBL/GenBank/DDBJ whole genome shotgun (WGS) entry which is preliminary data.</text>
</comment>
<dbReference type="PANTHER" id="PTHR11005">
    <property type="entry name" value="LYSOSOMAL ACID LIPASE-RELATED"/>
    <property type="match status" value="1"/>
</dbReference>
<organism evidence="8 9">
    <name type="scientific">Daphnia sinensis</name>
    <dbReference type="NCBI Taxonomy" id="1820382"/>
    <lineage>
        <taxon>Eukaryota</taxon>
        <taxon>Metazoa</taxon>
        <taxon>Ecdysozoa</taxon>
        <taxon>Arthropoda</taxon>
        <taxon>Crustacea</taxon>
        <taxon>Branchiopoda</taxon>
        <taxon>Diplostraca</taxon>
        <taxon>Cladocera</taxon>
        <taxon>Anomopoda</taxon>
        <taxon>Daphniidae</taxon>
        <taxon>Daphnia</taxon>
        <taxon>Daphnia similis group</taxon>
    </lineage>
</organism>
<dbReference type="InterPro" id="IPR006693">
    <property type="entry name" value="AB_hydrolase_lipase"/>
</dbReference>
<keyword evidence="2" id="KW-0732">Signal</keyword>
<keyword evidence="5" id="KW-0443">Lipid metabolism</keyword>
<reference evidence="8 9" key="1">
    <citation type="submission" date="2022-05" db="EMBL/GenBank/DDBJ databases">
        <title>A multi-omics perspective on studying reproductive biology in Daphnia sinensis.</title>
        <authorList>
            <person name="Jia J."/>
        </authorList>
    </citation>
    <scope>NUCLEOTIDE SEQUENCE [LARGE SCALE GENOMIC DNA]</scope>
    <source>
        <strain evidence="8 9">WSL</strain>
    </source>
</reference>
<evidence type="ECO:0000313" key="9">
    <source>
        <dbReference type="Proteomes" id="UP000820818"/>
    </source>
</evidence>
<feature type="domain" description="Partial AB-hydrolase lipase" evidence="7">
    <location>
        <begin position="108"/>
        <end position="164"/>
    </location>
</feature>
<comment type="similarity">
    <text evidence="1">Belongs to the AB hydrolase superfamily. Lipase family.</text>
</comment>
<dbReference type="FunFam" id="3.40.50.1820:FF:000057">
    <property type="entry name" value="Lipase"/>
    <property type="match status" value="1"/>
</dbReference>
<keyword evidence="4" id="KW-0442">Lipid degradation</keyword>
<dbReference type="Pfam" id="PF04083">
    <property type="entry name" value="Abhydro_lipase"/>
    <property type="match status" value="1"/>
</dbReference>
<name>A0AAD5PZ34_9CRUS</name>
<dbReference type="InterPro" id="IPR029058">
    <property type="entry name" value="AB_hydrolase_fold"/>
</dbReference>
<dbReference type="EMBL" id="WJBH02000002">
    <property type="protein sequence ID" value="KAI9563008.1"/>
    <property type="molecule type" value="Genomic_DNA"/>
</dbReference>
<keyword evidence="3" id="KW-0378">Hydrolase</keyword>
<dbReference type="GO" id="GO:0016787">
    <property type="term" value="F:hydrolase activity"/>
    <property type="evidence" value="ECO:0007669"/>
    <property type="project" value="UniProtKB-KW"/>
</dbReference>
<protein>
    <recommendedName>
        <fullName evidence="7">Partial AB-hydrolase lipase domain-containing protein</fullName>
    </recommendedName>
</protein>
<accession>A0AAD5PZ34</accession>
<dbReference type="GO" id="GO:0016042">
    <property type="term" value="P:lipid catabolic process"/>
    <property type="evidence" value="ECO:0007669"/>
    <property type="project" value="UniProtKB-KW"/>
</dbReference>
<dbReference type="Gene3D" id="3.40.50.1820">
    <property type="entry name" value="alpha/beta hydrolase"/>
    <property type="match status" value="2"/>
</dbReference>
<evidence type="ECO:0000313" key="8">
    <source>
        <dbReference type="EMBL" id="KAI9563008.1"/>
    </source>
</evidence>
<evidence type="ECO:0000256" key="4">
    <source>
        <dbReference type="ARBA" id="ARBA00022963"/>
    </source>
</evidence>
<evidence type="ECO:0000256" key="1">
    <source>
        <dbReference type="ARBA" id="ARBA00010701"/>
    </source>
</evidence>
<gene>
    <name evidence="8" type="ORF">GHT06_010464</name>
</gene>
<keyword evidence="6" id="KW-0325">Glycoprotein</keyword>
<dbReference type="Proteomes" id="UP000820818">
    <property type="component" value="Linkage Group LG2"/>
</dbReference>
<dbReference type="SUPFAM" id="SSF53474">
    <property type="entry name" value="alpha/beta-Hydrolases"/>
    <property type="match status" value="1"/>
</dbReference>
<evidence type="ECO:0000256" key="3">
    <source>
        <dbReference type="ARBA" id="ARBA00022801"/>
    </source>
</evidence>